<protein>
    <submittedName>
        <fullName evidence="2">(wild Malaysian banana) hypothetical protein</fullName>
    </submittedName>
</protein>
<feature type="compositionally biased region" description="Polar residues" evidence="1">
    <location>
        <begin position="1"/>
        <end position="15"/>
    </location>
</feature>
<dbReference type="Gramene" id="Ma08_t31650.1">
    <property type="protein sequence ID" value="Ma08_p31650.1"/>
    <property type="gene ID" value="Ma08_g31650"/>
</dbReference>
<dbReference type="PANTHER" id="PTHR34570">
    <property type="entry name" value="OS03G0593100 PROTEIN"/>
    <property type="match status" value="1"/>
</dbReference>
<dbReference type="EMBL" id="HG996472">
    <property type="protein sequence ID" value="CAG1833325.1"/>
    <property type="molecule type" value="Genomic_DNA"/>
</dbReference>
<dbReference type="EnsemblPlants" id="Ma08_t31650.1">
    <property type="protein sequence ID" value="Ma08_p31650.1"/>
    <property type="gene ID" value="Ma08_g31650"/>
</dbReference>
<gene>
    <name evidence="2" type="ORF">GSMUA_92450.1</name>
</gene>
<dbReference type="PANTHER" id="PTHR34570:SF12">
    <property type="entry name" value="EXPRESSED PROTEIN"/>
    <property type="match status" value="1"/>
</dbReference>
<evidence type="ECO:0000256" key="1">
    <source>
        <dbReference type="SAM" id="MobiDB-lite"/>
    </source>
</evidence>
<dbReference type="OMA" id="ITGHETD"/>
<proteinExistence type="predicted"/>
<feature type="compositionally biased region" description="Polar residues" evidence="1">
    <location>
        <begin position="120"/>
        <end position="137"/>
    </location>
</feature>
<dbReference type="InParanoid" id="A0A804KD01"/>
<dbReference type="AlphaFoldDB" id="A0A804KD01"/>
<reference evidence="2" key="1">
    <citation type="submission" date="2021-03" db="EMBL/GenBank/DDBJ databases">
        <authorList>
            <consortium name="Genoscope - CEA"/>
            <person name="William W."/>
        </authorList>
    </citation>
    <scope>NUCLEOTIDE SEQUENCE</scope>
    <source>
        <strain evidence="2">Doubled-haploid Pahang</strain>
    </source>
</reference>
<feature type="compositionally biased region" description="Basic and acidic residues" evidence="1">
    <location>
        <begin position="138"/>
        <end position="148"/>
    </location>
</feature>
<sequence>MATPQPRMNTNTLSASAPPHHPLSYSTLVLEAELMGRQNGDPFALHASIALLQERFKQLQRVKELREQRELQRVWGDGEPPSSSVQCGQQNWLFHPDLPWPPSRRHLSDHVGPHAPENAPSMSPWPSRSIAQNSITGHETDVDTSLHL</sequence>
<evidence type="ECO:0000313" key="2">
    <source>
        <dbReference type="EMBL" id="CAG1833325.1"/>
    </source>
</evidence>
<dbReference type="Proteomes" id="UP000012960">
    <property type="component" value="Unplaced"/>
</dbReference>
<evidence type="ECO:0000313" key="3">
    <source>
        <dbReference type="EnsemblPlants" id="Ma08_p31650.1"/>
    </source>
</evidence>
<accession>A0A804KD01</accession>
<organism evidence="3 4">
    <name type="scientific">Musa acuminata subsp. malaccensis</name>
    <name type="common">Wild banana</name>
    <name type="synonym">Musa malaccensis</name>
    <dbReference type="NCBI Taxonomy" id="214687"/>
    <lineage>
        <taxon>Eukaryota</taxon>
        <taxon>Viridiplantae</taxon>
        <taxon>Streptophyta</taxon>
        <taxon>Embryophyta</taxon>
        <taxon>Tracheophyta</taxon>
        <taxon>Spermatophyta</taxon>
        <taxon>Magnoliopsida</taxon>
        <taxon>Liliopsida</taxon>
        <taxon>Zingiberales</taxon>
        <taxon>Musaceae</taxon>
        <taxon>Musa</taxon>
    </lineage>
</organism>
<reference evidence="3" key="2">
    <citation type="submission" date="2021-05" db="UniProtKB">
        <authorList>
            <consortium name="EnsemblPlants"/>
        </authorList>
    </citation>
    <scope>IDENTIFICATION</scope>
    <source>
        <strain evidence="3">subsp. malaccensis</strain>
    </source>
</reference>
<name>A0A804KD01_MUSAM</name>
<feature type="region of interest" description="Disordered" evidence="1">
    <location>
        <begin position="1"/>
        <end position="20"/>
    </location>
</feature>
<evidence type="ECO:0000313" key="4">
    <source>
        <dbReference type="Proteomes" id="UP000012960"/>
    </source>
</evidence>
<dbReference type="KEGG" id="mus:103996443"/>
<feature type="region of interest" description="Disordered" evidence="1">
    <location>
        <begin position="103"/>
        <end position="148"/>
    </location>
</feature>
<dbReference type="OrthoDB" id="671858at2759"/>
<keyword evidence="4" id="KW-1185">Reference proteome</keyword>